<name>A0A2A9NIF6_9AGAR</name>
<dbReference type="Gene3D" id="2.80.10.50">
    <property type="match status" value="1"/>
</dbReference>
<reference evidence="2 3" key="1">
    <citation type="submission" date="2014-02" db="EMBL/GenBank/DDBJ databases">
        <title>Transposable element dynamics among asymbiotic and ectomycorrhizal Amanita fungi.</title>
        <authorList>
            <consortium name="DOE Joint Genome Institute"/>
            <person name="Hess J."/>
            <person name="Skrede I."/>
            <person name="Wolfe B."/>
            <person name="LaButti K."/>
            <person name="Ohm R.A."/>
            <person name="Grigoriev I.V."/>
            <person name="Pringle A."/>
        </authorList>
    </citation>
    <scope>NUCLEOTIDE SEQUENCE [LARGE SCALE GENOMIC DNA]</scope>
    <source>
        <strain evidence="2 3">SKay4041</strain>
    </source>
</reference>
<feature type="domain" description="Ricin B lectin" evidence="1">
    <location>
        <begin position="5"/>
        <end position="65"/>
    </location>
</feature>
<dbReference type="EMBL" id="KZ302106">
    <property type="protein sequence ID" value="PFH47536.1"/>
    <property type="molecule type" value="Genomic_DNA"/>
</dbReference>
<dbReference type="SUPFAM" id="SSF50370">
    <property type="entry name" value="Ricin B-like lectins"/>
    <property type="match status" value="1"/>
</dbReference>
<evidence type="ECO:0000313" key="2">
    <source>
        <dbReference type="EMBL" id="PFH47536.1"/>
    </source>
</evidence>
<gene>
    <name evidence="2" type="ORF">AMATHDRAFT_67586</name>
</gene>
<dbReference type="CDD" id="cd23422">
    <property type="entry name" value="beta-trefoil_Ricin_MPL_CNL"/>
    <property type="match status" value="1"/>
</dbReference>
<dbReference type="AlphaFoldDB" id="A0A2A9NIF6"/>
<dbReference type="OrthoDB" id="2131701at2759"/>
<dbReference type="InterPro" id="IPR035992">
    <property type="entry name" value="Ricin_B-like_lectins"/>
</dbReference>
<dbReference type="Pfam" id="PF14200">
    <property type="entry name" value="RicinB_lectin_2"/>
    <property type="match status" value="1"/>
</dbReference>
<organism evidence="2 3">
    <name type="scientific">Amanita thiersii Skay4041</name>
    <dbReference type="NCBI Taxonomy" id="703135"/>
    <lineage>
        <taxon>Eukaryota</taxon>
        <taxon>Fungi</taxon>
        <taxon>Dikarya</taxon>
        <taxon>Basidiomycota</taxon>
        <taxon>Agaricomycotina</taxon>
        <taxon>Agaricomycetes</taxon>
        <taxon>Agaricomycetidae</taxon>
        <taxon>Agaricales</taxon>
        <taxon>Pluteineae</taxon>
        <taxon>Amanitaceae</taxon>
        <taxon>Amanita</taxon>
    </lineage>
</organism>
<dbReference type="STRING" id="703135.A0A2A9NIF6"/>
<protein>
    <submittedName>
        <fullName evidence="2">Carbohydrate-binding module family 13 protein</fullName>
    </submittedName>
</protein>
<sequence length="139" mass="15896">MLRSGAVYRIVNAKSGTALDLSGTDERSIIGWPKHDGDNQKWHVEENNGLYSLRNVRYGKYVGLESTHLKDAIKAIATENKFDWEVKQDEDDPTVFRFFVPGTVFNLDLSNHGSDRGGTPVEIWGKWEGRNQCWRLEQL</sequence>
<dbReference type="InterPro" id="IPR000772">
    <property type="entry name" value="Ricin_B_lectin"/>
</dbReference>
<keyword evidence="3" id="KW-1185">Reference proteome</keyword>
<evidence type="ECO:0000259" key="1">
    <source>
        <dbReference type="Pfam" id="PF14200"/>
    </source>
</evidence>
<accession>A0A2A9NIF6</accession>
<proteinExistence type="predicted"/>
<evidence type="ECO:0000313" key="3">
    <source>
        <dbReference type="Proteomes" id="UP000242287"/>
    </source>
</evidence>
<dbReference type="Proteomes" id="UP000242287">
    <property type="component" value="Unassembled WGS sequence"/>
</dbReference>